<accession>A0A1F4T4W5</accession>
<evidence type="ECO:0008006" key="4">
    <source>
        <dbReference type="Google" id="ProtNLM"/>
    </source>
</evidence>
<evidence type="ECO:0000313" key="2">
    <source>
        <dbReference type="EMBL" id="OGC27802.1"/>
    </source>
</evidence>
<organism evidence="2 3">
    <name type="scientific">candidate division WOR-1 bacterium RIFOXYC12_FULL_54_18</name>
    <dbReference type="NCBI Taxonomy" id="1802584"/>
    <lineage>
        <taxon>Bacteria</taxon>
        <taxon>Bacillati</taxon>
        <taxon>Saganbacteria</taxon>
    </lineage>
</organism>
<feature type="transmembrane region" description="Helical" evidence="1">
    <location>
        <begin position="42"/>
        <end position="60"/>
    </location>
</feature>
<sequence length="121" mass="13397">MKAWIAPLFISAAFYDGILGLLGVLTPAKIYARFGMPLPEHLGYVHLPALLMIVLAVAFINIARDPKGNKNLIWYGVMVKVAFCLVAFGHFFFGEIPAMLLPFAVIDLVYIALFIWAERAA</sequence>
<protein>
    <recommendedName>
        <fullName evidence="4">DoxX family protein</fullName>
    </recommendedName>
</protein>
<gene>
    <name evidence="2" type="ORF">A3K49_02190</name>
</gene>
<reference evidence="2 3" key="1">
    <citation type="journal article" date="2016" name="Nat. Commun.">
        <title>Thousands of microbial genomes shed light on interconnected biogeochemical processes in an aquifer system.</title>
        <authorList>
            <person name="Anantharaman K."/>
            <person name="Brown C.T."/>
            <person name="Hug L.A."/>
            <person name="Sharon I."/>
            <person name="Castelle C.J."/>
            <person name="Probst A.J."/>
            <person name="Thomas B.C."/>
            <person name="Singh A."/>
            <person name="Wilkins M.J."/>
            <person name="Karaoz U."/>
            <person name="Brodie E.L."/>
            <person name="Williams K.H."/>
            <person name="Hubbard S.S."/>
            <person name="Banfield J.F."/>
        </authorList>
    </citation>
    <scope>NUCLEOTIDE SEQUENCE [LARGE SCALE GENOMIC DNA]</scope>
</reference>
<proteinExistence type="predicted"/>
<dbReference type="Proteomes" id="UP000178602">
    <property type="component" value="Unassembled WGS sequence"/>
</dbReference>
<keyword evidence="1" id="KW-1133">Transmembrane helix</keyword>
<evidence type="ECO:0000256" key="1">
    <source>
        <dbReference type="SAM" id="Phobius"/>
    </source>
</evidence>
<name>A0A1F4T4W5_UNCSA</name>
<comment type="caution">
    <text evidence="2">The sequence shown here is derived from an EMBL/GenBank/DDBJ whole genome shotgun (WGS) entry which is preliminary data.</text>
</comment>
<feature type="transmembrane region" description="Helical" evidence="1">
    <location>
        <begin position="72"/>
        <end position="93"/>
    </location>
</feature>
<evidence type="ECO:0000313" key="3">
    <source>
        <dbReference type="Proteomes" id="UP000178602"/>
    </source>
</evidence>
<keyword evidence="1" id="KW-0812">Transmembrane</keyword>
<dbReference type="EMBL" id="MEUG01000001">
    <property type="protein sequence ID" value="OGC27802.1"/>
    <property type="molecule type" value="Genomic_DNA"/>
</dbReference>
<keyword evidence="1" id="KW-0472">Membrane</keyword>
<feature type="transmembrane region" description="Helical" evidence="1">
    <location>
        <begin position="99"/>
        <end position="117"/>
    </location>
</feature>
<dbReference type="AlphaFoldDB" id="A0A1F4T4W5"/>